<dbReference type="InterPro" id="IPR005607">
    <property type="entry name" value="BSD_dom"/>
</dbReference>
<dbReference type="PANTHER" id="PTHR16019:SF5">
    <property type="entry name" value="BSD DOMAIN-CONTAINING PROTEIN 1"/>
    <property type="match status" value="1"/>
</dbReference>
<dbReference type="AlphaFoldDB" id="A0A401GGK7"/>
<dbReference type="STRING" id="139825.A0A401GGK7"/>
<feature type="compositionally biased region" description="Polar residues" evidence="1">
    <location>
        <begin position="11"/>
        <end position="29"/>
    </location>
</feature>
<feature type="compositionally biased region" description="Low complexity" evidence="1">
    <location>
        <begin position="97"/>
        <end position="134"/>
    </location>
</feature>
<dbReference type="PROSITE" id="PS50858">
    <property type="entry name" value="BSD"/>
    <property type="match status" value="1"/>
</dbReference>
<keyword evidence="4" id="KW-1185">Reference proteome</keyword>
<name>A0A401GGK7_9APHY</name>
<feature type="region of interest" description="Disordered" evidence="1">
    <location>
        <begin position="242"/>
        <end position="275"/>
    </location>
</feature>
<feature type="region of interest" description="Disordered" evidence="1">
    <location>
        <begin position="75"/>
        <end position="134"/>
    </location>
</feature>
<evidence type="ECO:0000313" key="4">
    <source>
        <dbReference type="Proteomes" id="UP000287166"/>
    </source>
</evidence>
<reference evidence="3 4" key="1">
    <citation type="journal article" date="2018" name="Sci. Rep.">
        <title>Genome sequence of the cauliflower mushroom Sparassis crispa (Hanabiratake) and its association with beneficial usage.</title>
        <authorList>
            <person name="Kiyama R."/>
            <person name="Furutani Y."/>
            <person name="Kawaguchi K."/>
            <person name="Nakanishi T."/>
        </authorList>
    </citation>
    <scope>NUCLEOTIDE SEQUENCE [LARGE SCALE GENOMIC DNA]</scope>
</reference>
<gene>
    <name evidence="3" type="ORF">SCP_0310470</name>
</gene>
<comment type="caution">
    <text evidence="3">The sequence shown here is derived from an EMBL/GenBank/DDBJ whole genome shotgun (WGS) entry which is preliminary data.</text>
</comment>
<dbReference type="RefSeq" id="XP_027612233.1">
    <property type="nucleotide sequence ID" value="XM_027756432.1"/>
</dbReference>
<dbReference type="PANTHER" id="PTHR16019">
    <property type="entry name" value="SYNAPSE-ASSOCIATED PROTEIN"/>
    <property type="match status" value="1"/>
</dbReference>
<feature type="compositionally biased region" description="Basic and acidic residues" evidence="1">
    <location>
        <begin position="252"/>
        <end position="263"/>
    </location>
</feature>
<dbReference type="GO" id="GO:0005737">
    <property type="term" value="C:cytoplasm"/>
    <property type="evidence" value="ECO:0007669"/>
    <property type="project" value="TreeGrafter"/>
</dbReference>
<feature type="region of interest" description="Disordered" evidence="1">
    <location>
        <begin position="444"/>
        <end position="512"/>
    </location>
</feature>
<dbReference type="SUPFAM" id="SSF140383">
    <property type="entry name" value="BSD domain-like"/>
    <property type="match status" value="1"/>
</dbReference>
<accession>A0A401GGK7</accession>
<feature type="compositionally biased region" description="Acidic residues" evidence="1">
    <location>
        <begin position="503"/>
        <end position="512"/>
    </location>
</feature>
<proteinExistence type="predicted"/>
<protein>
    <recommendedName>
        <fullName evidence="2">BSD domain-containing protein</fullName>
    </recommendedName>
</protein>
<dbReference type="Proteomes" id="UP000287166">
    <property type="component" value="Unassembled WGS sequence"/>
</dbReference>
<sequence length="512" mass="55368">MNFFDAYDISGPSTPTSGQQAEPSLNEEVSQVVGQLSRFWGGFRKQSQTVFEAARKDIGDAVSQAQKEINKLTTETLASTSTQEDHTGTEQTDQLPSAGESSAAPESNSAYSASASTIAEGDSRSTTPTETQPQPQTIFSRLQASLPPNLVSSVQSQLPDSLQHARAGSLSALDFAQLRSTLTTELHRVQDATGEYVQRSEELFREAGEFLKDAVKVLPPEESGGVSPGLIWDGSDVWMLPTEGSAGGRGELGSRKGKEREGRASSSSGRPSVEKLRAVATRAESLLKQLKHDPEVVKVDPQSDERVRHMFASWVESEVDAQEGGINSVQWKDTIENALTEPVDGAALKSTFDTLVPSVITSDMFWVRYFFRVHQVEREEERRKAIIQGTAQNEEDFSWDDDDDTTSTAVKAPLVQLHQDQTSDASDASALQAVDNKATLVAEAATPTQAPKSRVSTPGNQSPRESEDSYDVVSSQVSNYSGGIDSKAQSPSLPETPAPTAPVEDDPDSDWE</sequence>
<feature type="domain" description="BSD" evidence="2">
    <location>
        <begin position="348"/>
        <end position="377"/>
    </location>
</feature>
<dbReference type="Pfam" id="PF03909">
    <property type="entry name" value="BSD"/>
    <property type="match status" value="1"/>
</dbReference>
<dbReference type="GeneID" id="38778237"/>
<dbReference type="OrthoDB" id="73788at2759"/>
<evidence type="ECO:0000256" key="1">
    <source>
        <dbReference type="SAM" id="MobiDB-lite"/>
    </source>
</evidence>
<dbReference type="InParanoid" id="A0A401GGK7"/>
<dbReference type="Gene3D" id="1.10.3970.10">
    <property type="entry name" value="BSD domain"/>
    <property type="match status" value="1"/>
</dbReference>
<dbReference type="EMBL" id="BFAD01000003">
    <property type="protein sequence ID" value="GBE81320.1"/>
    <property type="molecule type" value="Genomic_DNA"/>
</dbReference>
<feature type="region of interest" description="Disordered" evidence="1">
    <location>
        <begin position="1"/>
        <end position="29"/>
    </location>
</feature>
<dbReference type="InterPro" id="IPR035925">
    <property type="entry name" value="BSD_dom_sf"/>
</dbReference>
<evidence type="ECO:0000259" key="2">
    <source>
        <dbReference type="PROSITE" id="PS50858"/>
    </source>
</evidence>
<feature type="compositionally biased region" description="Polar residues" evidence="1">
    <location>
        <begin position="472"/>
        <end position="493"/>
    </location>
</feature>
<dbReference type="InterPro" id="IPR051494">
    <property type="entry name" value="BSD_domain-containing"/>
</dbReference>
<evidence type="ECO:0000313" key="3">
    <source>
        <dbReference type="EMBL" id="GBE81320.1"/>
    </source>
</evidence>
<feature type="compositionally biased region" description="Polar residues" evidence="1">
    <location>
        <begin position="446"/>
        <end position="463"/>
    </location>
</feature>
<organism evidence="3 4">
    <name type="scientific">Sparassis crispa</name>
    <dbReference type="NCBI Taxonomy" id="139825"/>
    <lineage>
        <taxon>Eukaryota</taxon>
        <taxon>Fungi</taxon>
        <taxon>Dikarya</taxon>
        <taxon>Basidiomycota</taxon>
        <taxon>Agaricomycotina</taxon>
        <taxon>Agaricomycetes</taxon>
        <taxon>Polyporales</taxon>
        <taxon>Sparassidaceae</taxon>
        <taxon>Sparassis</taxon>
    </lineage>
</organism>